<dbReference type="AlphaFoldDB" id="A0AAD7QRC1"/>
<dbReference type="GeneID" id="80879378"/>
<feature type="region of interest" description="Disordered" evidence="1">
    <location>
        <begin position="439"/>
        <end position="459"/>
    </location>
</feature>
<proteinExistence type="predicted"/>
<feature type="compositionally biased region" description="Polar residues" evidence="1">
    <location>
        <begin position="1"/>
        <end position="20"/>
    </location>
</feature>
<gene>
    <name evidence="2" type="ORF">POJ06DRAFT_118956</name>
</gene>
<feature type="compositionally biased region" description="Basic and acidic residues" evidence="1">
    <location>
        <begin position="198"/>
        <end position="214"/>
    </location>
</feature>
<keyword evidence="3" id="KW-1185">Reference proteome</keyword>
<accession>A0AAD7QRC1</accession>
<sequence length="459" mass="50532">MEDSSYSDSSEVIPDSQPSSCHPDHHDIGGHDLRHARAPTESPKKLESTSLKDRIAALKQARSQPRGNDDEDLLATMFAPPPGSSQVRAAAERKSGAKSGLGEEKIGGRLGTTGDTGPLTRKGRHGELAIDLPSRKQRRPRRMIYEDDEESPPADMSQMSQPPRIEAPMVPQTTGMLYRSPLVPDTGDERDEAEGGPELERVESSIRNDYDDSGHPAVVQNLVVDTREPSEAQEFYAGAEVSSANLMRSRPPTGSSVSCEISRSRHVNTRWQVRWNGRPNYKKFRKSVLGARANCENAVQRDESGKTYVSFVEYRPEDFGIGDGYWSAPRDASQMKPKSQKAQNILRDRNADATEDSLRFSMSAPQDIDADDQSSVTASGGSGNRQVTRQVLRNIVGSDEDDSDDVIENDGDDIVLTRLGGARRQQGRLPRIINDDMAFEGASDNSDSDNDGLKFRFSK</sequence>
<feature type="compositionally biased region" description="Polar residues" evidence="1">
    <location>
        <begin position="373"/>
        <end position="389"/>
    </location>
</feature>
<dbReference type="Proteomes" id="UP001217417">
    <property type="component" value="Unassembled WGS sequence"/>
</dbReference>
<evidence type="ECO:0000313" key="2">
    <source>
        <dbReference type="EMBL" id="KAJ8099885.1"/>
    </source>
</evidence>
<feature type="region of interest" description="Disordered" evidence="1">
    <location>
        <begin position="325"/>
        <end position="345"/>
    </location>
</feature>
<name>A0AAD7QRC1_9ASCO</name>
<comment type="caution">
    <text evidence="2">The sequence shown here is derived from an EMBL/GenBank/DDBJ whole genome shotgun (WGS) entry which is preliminary data.</text>
</comment>
<feature type="region of interest" description="Disordered" evidence="1">
    <location>
        <begin position="364"/>
        <end position="389"/>
    </location>
</feature>
<feature type="compositionally biased region" description="Acidic residues" evidence="1">
    <location>
        <begin position="186"/>
        <end position="197"/>
    </location>
</feature>
<feature type="compositionally biased region" description="Basic and acidic residues" evidence="1">
    <location>
        <begin position="90"/>
        <end position="107"/>
    </location>
</feature>
<evidence type="ECO:0000256" key="1">
    <source>
        <dbReference type="SAM" id="MobiDB-lite"/>
    </source>
</evidence>
<protein>
    <submittedName>
        <fullName evidence="2">Uncharacterized protein</fullName>
    </submittedName>
</protein>
<feature type="compositionally biased region" description="Basic and acidic residues" evidence="1">
    <location>
        <begin position="22"/>
        <end position="35"/>
    </location>
</feature>
<feature type="compositionally biased region" description="Basic and acidic residues" evidence="1">
    <location>
        <begin position="42"/>
        <end position="56"/>
    </location>
</feature>
<dbReference type="RefSeq" id="XP_056043335.1">
    <property type="nucleotide sequence ID" value="XM_056184212.1"/>
</dbReference>
<reference evidence="2" key="1">
    <citation type="submission" date="2023-03" db="EMBL/GenBank/DDBJ databases">
        <title>Near-Complete genome sequence of Lipomyces tetrasporous NRRL Y-64009, an oleaginous yeast capable of growing on lignocellulosic hydrolysates.</title>
        <authorList>
            <consortium name="Lawrence Berkeley National Laboratory"/>
            <person name="Jagtap S.S."/>
            <person name="Liu J.-J."/>
            <person name="Walukiewicz H.E."/>
            <person name="Pangilinan J."/>
            <person name="Lipzen A."/>
            <person name="Ahrendt S."/>
            <person name="Koriabine M."/>
            <person name="Cobaugh K."/>
            <person name="Salamov A."/>
            <person name="Yoshinaga Y."/>
            <person name="Ng V."/>
            <person name="Daum C."/>
            <person name="Grigoriev I.V."/>
            <person name="Slininger P.J."/>
            <person name="Dien B.S."/>
            <person name="Jin Y.-S."/>
            <person name="Rao C.V."/>
        </authorList>
    </citation>
    <scope>NUCLEOTIDE SEQUENCE</scope>
    <source>
        <strain evidence="2">NRRL Y-64009</strain>
    </source>
</reference>
<organism evidence="2 3">
    <name type="scientific">Lipomyces tetrasporus</name>
    <dbReference type="NCBI Taxonomy" id="54092"/>
    <lineage>
        <taxon>Eukaryota</taxon>
        <taxon>Fungi</taxon>
        <taxon>Dikarya</taxon>
        <taxon>Ascomycota</taxon>
        <taxon>Saccharomycotina</taxon>
        <taxon>Lipomycetes</taxon>
        <taxon>Lipomycetales</taxon>
        <taxon>Lipomycetaceae</taxon>
        <taxon>Lipomyces</taxon>
    </lineage>
</organism>
<dbReference type="EMBL" id="JARPMG010000006">
    <property type="protein sequence ID" value="KAJ8099885.1"/>
    <property type="molecule type" value="Genomic_DNA"/>
</dbReference>
<evidence type="ECO:0000313" key="3">
    <source>
        <dbReference type="Proteomes" id="UP001217417"/>
    </source>
</evidence>
<feature type="region of interest" description="Disordered" evidence="1">
    <location>
        <begin position="1"/>
        <end position="215"/>
    </location>
</feature>